<protein>
    <recommendedName>
        <fullName evidence="1">Helitron helicase-like domain-containing protein</fullName>
    </recommendedName>
</protein>
<reference evidence="2" key="1">
    <citation type="submission" date="2021-02" db="EMBL/GenBank/DDBJ databases">
        <authorList>
            <person name="Nowell W R."/>
        </authorList>
    </citation>
    <scope>NUCLEOTIDE SEQUENCE</scope>
</reference>
<accession>A0A8S2VJE1</accession>
<dbReference type="InterPro" id="IPR025476">
    <property type="entry name" value="Helitron_helicase-like"/>
</dbReference>
<gene>
    <name evidence="2" type="ORF">TMI583_LOCUS43319</name>
</gene>
<feature type="non-terminal residue" evidence="2">
    <location>
        <position position="1"/>
    </location>
</feature>
<comment type="caution">
    <text evidence="2">The sequence shown here is derived from an EMBL/GenBank/DDBJ whole genome shotgun (WGS) entry which is preliminary data.</text>
</comment>
<dbReference type="Pfam" id="PF14214">
    <property type="entry name" value="Helitron_like_N"/>
    <property type="match status" value="1"/>
</dbReference>
<dbReference type="EMBL" id="CAJOBA010071986">
    <property type="protein sequence ID" value="CAF4396969.1"/>
    <property type="molecule type" value="Genomic_DNA"/>
</dbReference>
<dbReference type="Proteomes" id="UP000682733">
    <property type="component" value="Unassembled WGS sequence"/>
</dbReference>
<name>A0A8S2VJE1_9BILA</name>
<evidence type="ECO:0000259" key="1">
    <source>
        <dbReference type="Pfam" id="PF14214"/>
    </source>
</evidence>
<proteinExistence type="predicted"/>
<dbReference type="AlphaFoldDB" id="A0A8S2VJE1"/>
<organism evidence="2 3">
    <name type="scientific">Didymodactylos carnosus</name>
    <dbReference type="NCBI Taxonomy" id="1234261"/>
    <lineage>
        <taxon>Eukaryota</taxon>
        <taxon>Metazoa</taxon>
        <taxon>Spiralia</taxon>
        <taxon>Gnathifera</taxon>
        <taxon>Rotifera</taxon>
        <taxon>Eurotatoria</taxon>
        <taxon>Bdelloidea</taxon>
        <taxon>Philodinida</taxon>
        <taxon>Philodinidae</taxon>
        <taxon>Didymodactylos</taxon>
    </lineage>
</organism>
<sequence length="113" mass="12701">IIQALIEGGVVGPVKAHFGTVEAQGRGTLHLHLLVWLEHEYTPAQLKENIKTEQFRNSLIAYLEDIVKEDIDDLKNLSITDIEERSQYPAVLFCPNGSRLLQAQHRASALCRP</sequence>
<feature type="domain" description="Helitron helicase-like" evidence="1">
    <location>
        <begin position="2"/>
        <end position="35"/>
    </location>
</feature>
<evidence type="ECO:0000313" key="2">
    <source>
        <dbReference type="EMBL" id="CAF4396969.1"/>
    </source>
</evidence>
<evidence type="ECO:0000313" key="3">
    <source>
        <dbReference type="Proteomes" id="UP000682733"/>
    </source>
</evidence>